<dbReference type="EMBL" id="JAYMYS010000005">
    <property type="protein sequence ID" value="KAK7393307.1"/>
    <property type="molecule type" value="Genomic_DNA"/>
</dbReference>
<evidence type="ECO:0000313" key="2">
    <source>
        <dbReference type="Proteomes" id="UP001386955"/>
    </source>
</evidence>
<reference evidence="1 2" key="1">
    <citation type="submission" date="2024-01" db="EMBL/GenBank/DDBJ databases">
        <title>The genomes of 5 underutilized Papilionoideae crops provide insights into root nodulation and disease resistanc.</title>
        <authorList>
            <person name="Jiang F."/>
        </authorList>
    </citation>
    <scope>NUCLEOTIDE SEQUENCE [LARGE SCALE GENOMIC DNA]</scope>
    <source>
        <strain evidence="1">DUOXIRENSHENG_FW03</strain>
        <tissue evidence="1">Leaves</tissue>
    </source>
</reference>
<name>A0AAN9XHY6_PSOTE</name>
<accession>A0AAN9XHY6</accession>
<keyword evidence="2" id="KW-1185">Reference proteome</keyword>
<gene>
    <name evidence="1" type="ORF">VNO78_21859</name>
</gene>
<comment type="caution">
    <text evidence="1">The sequence shown here is derived from an EMBL/GenBank/DDBJ whole genome shotgun (WGS) entry which is preliminary data.</text>
</comment>
<protein>
    <submittedName>
        <fullName evidence="1">Uncharacterized protein</fullName>
    </submittedName>
</protein>
<organism evidence="1 2">
    <name type="scientific">Psophocarpus tetragonolobus</name>
    <name type="common">Winged bean</name>
    <name type="synonym">Dolichos tetragonolobus</name>
    <dbReference type="NCBI Taxonomy" id="3891"/>
    <lineage>
        <taxon>Eukaryota</taxon>
        <taxon>Viridiplantae</taxon>
        <taxon>Streptophyta</taxon>
        <taxon>Embryophyta</taxon>
        <taxon>Tracheophyta</taxon>
        <taxon>Spermatophyta</taxon>
        <taxon>Magnoliopsida</taxon>
        <taxon>eudicotyledons</taxon>
        <taxon>Gunneridae</taxon>
        <taxon>Pentapetalae</taxon>
        <taxon>rosids</taxon>
        <taxon>fabids</taxon>
        <taxon>Fabales</taxon>
        <taxon>Fabaceae</taxon>
        <taxon>Papilionoideae</taxon>
        <taxon>50 kb inversion clade</taxon>
        <taxon>NPAAA clade</taxon>
        <taxon>indigoferoid/millettioid clade</taxon>
        <taxon>Phaseoleae</taxon>
        <taxon>Psophocarpus</taxon>
    </lineage>
</organism>
<dbReference type="Proteomes" id="UP001386955">
    <property type="component" value="Unassembled WGS sequence"/>
</dbReference>
<proteinExistence type="predicted"/>
<dbReference type="AlphaFoldDB" id="A0AAN9XHY6"/>
<sequence length="192" mass="21443">MEANQVLITSNNWKFPSLINIRNRIILTHDQPSIAINIIKPNLTTSPSNAIPDPTAKIKLFKGNNLGEKVIIRNPSSPQGIIKKGITTATAEPFTSWFGLDEPQKNANILVELEWQGIMNMFVHSDDTIIVATNMKIGPHACGLKRKQTRPTAPRIAMLNSRKWQNIGSRFHILQDDQDYPILLEGNYGPAP</sequence>
<evidence type="ECO:0000313" key="1">
    <source>
        <dbReference type="EMBL" id="KAK7393307.1"/>
    </source>
</evidence>